<protein>
    <submittedName>
        <fullName evidence="2">Uncharacterized protein</fullName>
    </submittedName>
</protein>
<dbReference type="EMBL" id="JBJXBP010000004">
    <property type="protein sequence ID" value="KAL3833513.1"/>
    <property type="molecule type" value="Genomic_DNA"/>
</dbReference>
<organism evidence="2 3">
    <name type="scientific">Penstemon smallii</name>
    <dbReference type="NCBI Taxonomy" id="265156"/>
    <lineage>
        <taxon>Eukaryota</taxon>
        <taxon>Viridiplantae</taxon>
        <taxon>Streptophyta</taxon>
        <taxon>Embryophyta</taxon>
        <taxon>Tracheophyta</taxon>
        <taxon>Spermatophyta</taxon>
        <taxon>Magnoliopsida</taxon>
        <taxon>eudicotyledons</taxon>
        <taxon>Gunneridae</taxon>
        <taxon>Pentapetalae</taxon>
        <taxon>asterids</taxon>
        <taxon>lamiids</taxon>
        <taxon>Lamiales</taxon>
        <taxon>Plantaginaceae</taxon>
        <taxon>Cheloneae</taxon>
        <taxon>Penstemon</taxon>
    </lineage>
</organism>
<dbReference type="AlphaFoldDB" id="A0ABD3TA91"/>
<evidence type="ECO:0000313" key="2">
    <source>
        <dbReference type="EMBL" id="KAL3833513.1"/>
    </source>
</evidence>
<feature type="compositionally biased region" description="Polar residues" evidence="1">
    <location>
        <begin position="28"/>
        <end position="40"/>
    </location>
</feature>
<name>A0ABD3TA91_9LAMI</name>
<feature type="region of interest" description="Disordered" evidence="1">
    <location>
        <begin position="1"/>
        <end position="83"/>
    </location>
</feature>
<accession>A0ABD3TA91</accession>
<keyword evidence="3" id="KW-1185">Reference proteome</keyword>
<proteinExistence type="predicted"/>
<comment type="caution">
    <text evidence="2">The sequence shown here is derived from an EMBL/GenBank/DDBJ whole genome shotgun (WGS) entry which is preliminary data.</text>
</comment>
<feature type="compositionally biased region" description="Polar residues" evidence="1">
    <location>
        <begin position="54"/>
        <end position="63"/>
    </location>
</feature>
<gene>
    <name evidence="2" type="ORF">ACJIZ3_008249</name>
</gene>
<evidence type="ECO:0000256" key="1">
    <source>
        <dbReference type="SAM" id="MobiDB-lite"/>
    </source>
</evidence>
<evidence type="ECO:0000313" key="3">
    <source>
        <dbReference type="Proteomes" id="UP001634393"/>
    </source>
</evidence>
<dbReference type="Proteomes" id="UP001634393">
    <property type="component" value="Unassembled WGS sequence"/>
</dbReference>
<reference evidence="2 3" key="1">
    <citation type="submission" date="2024-12" db="EMBL/GenBank/DDBJ databases">
        <title>The unique morphological basis and parallel evolutionary history of personate flowers in Penstemon.</title>
        <authorList>
            <person name="Depatie T.H."/>
            <person name="Wessinger C.A."/>
        </authorList>
    </citation>
    <scope>NUCLEOTIDE SEQUENCE [LARGE SCALE GENOMIC DNA]</scope>
    <source>
        <strain evidence="2">WTNN_2</strain>
        <tissue evidence="2">Leaf</tissue>
    </source>
</reference>
<feature type="region of interest" description="Disordered" evidence="1">
    <location>
        <begin position="125"/>
        <end position="153"/>
    </location>
</feature>
<sequence>MDNQNPPPEDPPITNNPTFSDLLKESENPNNDVSSTSSAHPWNPDQFFEGIGCATNNQNTSSDQVREKNQAVVPSTSRSKDPTRVTCLSDLVGGCLSGSSRRHTAGDIPTGNTVGGSAAGIPTGNTAAYIPTENTSGGSAAGIPTENTGGGPAADITTGNAGGGSAAGGGNSEAITTGLERLKETIEGFAGQKTRKEMAASMNMSVSSFDKLRKTLDLKICWPRLNKKVKFDKFTQSLSLPSWSNSFASTSNAATVSQLASTLANVLEPLMAALSNPTNTNLPSSSLNREDQEEAHKYKFMCLTPEQRAIEIQDPMHGNFIKVRANFKLPNGMWRVVKFPIERNTTFGQLSQILSKIVPAPQNMTGMFMCLYDSGNLINLIIEDG</sequence>
<feature type="compositionally biased region" description="Pro residues" evidence="1">
    <location>
        <begin position="1"/>
        <end position="11"/>
    </location>
</feature>